<sequence>MLLHEAGNFCSSSNLTKCNFHNNVKSRQCKSQLPSRRHPDRSNVLVEAGTVSNSGRFRDEDDTVELPTRFELMQRVDKQKPLVRVRLSVHYRVHSRQILCIGGSQIPLGWSFLSIAKVPMTWNNGDIWTCEVELQAGQRIEHKYVILEEQDWSKMEEDDAQTEDWGLVPVQITYRAGTEPGRPPDVGVIQKAMAIVAWQPGPNRIVQVPTEDEILLLKPGEKIERYPPRPKPYDPSNPIRGYPDPFEGTREWLTLDAEGRPLLERQDVWGWVPSLGARPADNLKGFNFGKE</sequence>
<reference evidence="2 3" key="1">
    <citation type="submission" date="2017-08" db="EMBL/GenBank/DDBJ databases">
        <title>Acidophilic green algal genome provides insights into adaptation to an acidic environment.</title>
        <authorList>
            <person name="Hirooka S."/>
            <person name="Hirose Y."/>
            <person name="Kanesaki Y."/>
            <person name="Higuchi S."/>
            <person name="Fujiwara T."/>
            <person name="Onuma R."/>
            <person name="Era A."/>
            <person name="Ohbayashi R."/>
            <person name="Uzuka A."/>
            <person name="Nozaki H."/>
            <person name="Yoshikawa H."/>
            <person name="Miyagishima S.Y."/>
        </authorList>
    </citation>
    <scope>NUCLEOTIDE SEQUENCE [LARGE SCALE GENOMIC DNA]</scope>
    <source>
        <strain evidence="2 3">NIES-2499</strain>
    </source>
</reference>
<feature type="domain" description="CBM20" evidence="1">
    <location>
        <begin position="83"/>
        <end position="157"/>
    </location>
</feature>
<evidence type="ECO:0000259" key="1">
    <source>
        <dbReference type="Pfam" id="PF00686"/>
    </source>
</evidence>
<dbReference type="OrthoDB" id="550577at2759"/>
<name>A0A250WYP3_9CHLO</name>
<dbReference type="GO" id="GO:2001070">
    <property type="term" value="F:starch binding"/>
    <property type="evidence" value="ECO:0007669"/>
    <property type="project" value="InterPro"/>
</dbReference>
<dbReference type="EMBL" id="BEGY01000014">
    <property type="protein sequence ID" value="GAX75951.1"/>
    <property type="molecule type" value="Genomic_DNA"/>
</dbReference>
<protein>
    <recommendedName>
        <fullName evidence="1">CBM20 domain-containing protein</fullName>
    </recommendedName>
</protein>
<keyword evidence="3" id="KW-1185">Reference proteome</keyword>
<dbReference type="InterPro" id="IPR013784">
    <property type="entry name" value="Carb-bd-like_fold"/>
</dbReference>
<dbReference type="SUPFAM" id="SSF49452">
    <property type="entry name" value="Starch-binding domain-like"/>
    <property type="match status" value="1"/>
</dbReference>
<evidence type="ECO:0000313" key="2">
    <source>
        <dbReference type="EMBL" id="GAX75951.1"/>
    </source>
</evidence>
<organism evidence="2 3">
    <name type="scientific">Chlamydomonas eustigma</name>
    <dbReference type="NCBI Taxonomy" id="1157962"/>
    <lineage>
        <taxon>Eukaryota</taxon>
        <taxon>Viridiplantae</taxon>
        <taxon>Chlorophyta</taxon>
        <taxon>core chlorophytes</taxon>
        <taxon>Chlorophyceae</taxon>
        <taxon>CS clade</taxon>
        <taxon>Chlamydomonadales</taxon>
        <taxon>Chlamydomonadaceae</taxon>
        <taxon>Chlamydomonas</taxon>
    </lineage>
</organism>
<dbReference type="Gene3D" id="2.60.40.10">
    <property type="entry name" value="Immunoglobulins"/>
    <property type="match status" value="1"/>
</dbReference>
<comment type="caution">
    <text evidence="2">The sequence shown here is derived from an EMBL/GenBank/DDBJ whole genome shotgun (WGS) entry which is preliminary data.</text>
</comment>
<dbReference type="InterPro" id="IPR013783">
    <property type="entry name" value="Ig-like_fold"/>
</dbReference>
<gene>
    <name evidence="2" type="ORF">CEUSTIGMA_g3394.t1</name>
</gene>
<dbReference type="Pfam" id="PF00686">
    <property type="entry name" value="CBM_20"/>
    <property type="match status" value="1"/>
</dbReference>
<dbReference type="AlphaFoldDB" id="A0A250WYP3"/>
<dbReference type="InterPro" id="IPR002044">
    <property type="entry name" value="CBM20"/>
</dbReference>
<dbReference type="Proteomes" id="UP000232323">
    <property type="component" value="Unassembled WGS sequence"/>
</dbReference>
<evidence type="ECO:0000313" key="3">
    <source>
        <dbReference type="Proteomes" id="UP000232323"/>
    </source>
</evidence>
<accession>A0A250WYP3</accession>
<proteinExistence type="predicted"/>